<dbReference type="RefSeq" id="WP_155201506.1">
    <property type="nucleotide sequence ID" value="NZ_WMZL01000015.1"/>
</dbReference>
<name>A0A6I3QCD2_9FIRM</name>
<dbReference type="EMBL" id="WMZR01000008">
    <property type="protein sequence ID" value="MTS51465.1"/>
    <property type="molecule type" value="Genomic_DNA"/>
</dbReference>
<organism evidence="1 2">
    <name type="scientific">Ruthenibacterium lactatiformans</name>
    <dbReference type="NCBI Taxonomy" id="1550024"/>
    <lineage>
        <taxon>Bacteria</taxon>
        <taxon>Bacillati</taxon>
        <taxon>Bacillota</taxon>
        <taxon>Clostridia</taxon>
        <taxon>Eubacteriales</taxon>
        <taxon>Oscillospiraceae</taxon>
        <taxon>Ruthenibacterium</taxon>
    </lineage>
</organism>
<evidence type="ECO:0000313" key="2">
    <source>
        <dbReference type="Proteomes" id="UP000449193"/>
    </source>
</evidence>
<evidence type="ECO:0000313" key="1">
    <source>
        <dbReference type="EMBL" id="MTS51465.1"/>
    </source>
</evidence>
<gene>
    <name evidence="1" type="ORF">GMD52_07910</name>
</gene>
<evidence type="ECO:0008006" key="3">
    <source>
        <dbReference type="Google" id="ProtNLM"/>
    </source>
</evidence>
<reference evidence="1 2" key="1">
    <citation type="journal article" date="2019" name="Nat. Med.">
        <title>A library of human gut bacterial isolates paired with longitudinal multiomics data enables mechanistic microbiome research.</title>
        <authorList>
            <person name="Poyet M."/>
            <person name="Groussin M."/>
            <person name="Gibbons S.M."/>
            <person name="Avila-Pacheco J."/>
            <person name="Jiang X."/>
            <person name="Kearney S.M."/>
            <person name="Perrotta A.R."/>
            <person name="Berdy B."/>
            <person name="Zhao S."/>
            <person name="Lieberman T.D."/>
            <person name="Swanson P.K."/>
            <person name="Smith M."/>
            <person name="Roesemann S."/>
            <person name="Alexander J.E."/>
            <person name="Rich S.A."/>
            <person name="Livny J."/>
            <person name="Vlamakis H."/>
            <person name="Clish C."/>
            <person name="Bullock K."/>
            <person name="Deik A."/>
            <person name="Scott J."/>
            <person name="Pierce K.A."/>
            <person name="Xavier R.J."/>
            <person name="Alm E.J."/>
        </authorList>
    </citation>
    <scope>NUCLEOTIDE SEQUENCE [LARGE SCALE GENOMIC DNA]</scope>
    <source>
        <strain evidence="1 2">BIOML-A7</strain>
    </source>
</reference>
<sequence>MREIGGYLELEHFTGAEYHQNALRFNTATNALLWLLKKRDYRKIYFPEFLCASVFDAVKERTDLEIAFYTVDDSLSPVLKMVLPEDEVLYVVNYYDRMEPDFIRQLQSRAASLILDNVQAFFQPPLAGVDTLYSCRKWFGVPDGAYLYTEFSQECALSSMSARPLMEHLVGRCEDGANAWYGTFRQNEEYLLHAPEARMSLLTRNLLCAVDYERVSARRQANFRVLDEAFEKINLLKSAFADVPFMYPLRLREEQAQQVRSKLLDSKIYIPVLWSNLSRRGAQLSRSILPLPVDQRYMESDMLYLAERLKEVLSWK</sequence>
<dbReference type="AlphaFoldDB" id="A0A6I3QCD2"/>
<dbReference type="InterPro" id="IPR015424">
    <property type="entry name" value="PyrdxlP-dep_Trfase"/>
</dbReference>
<comment type="caution">
    <text evidence="1">The sequence shown here is derived from an EMBL/GenBank/DDBJ whole genome shotgun (WGS) entry which is preliminary data.</text>
</comment>
<protein>
    <recommendedName>
        <fullName evidence="3">DegT/DnrJ/EryC1/StrS aminotransferase family protein</fullName>
    </recommendedName>
</protein>
<proteinExistence type="predicted"/>
<dbReference type="Proteomes" id="UP000449193">
    <property type="component" value="Unassembled WGS sequence"/>
</dbReference>
<accession>A0A6I3QCD2</accession>
<dbReference type="SUPFAM" id="SSF53383">
    <property type="entry name" value="PLP-dependent transferases"/>
    <property type="match status" value="1"/>
</dbReference>